<dbReference type="eggNOG" id="COG1028">
    <property type="taxonomic scope" value="Bacteria"/>
</dbReference>
<comment type="similarity">
    <text evidence="1">Belongs to the short-chain dehydrogenases/reductases (SDR) family.</text>
</comment>
<dbReference type="Pfam" id="PF13561">
    <property type="entry name" value="adh_short_C2"/>
    <property type="match status" value="1"/>
</dbReference>
<keyword evidence="3" id="KW-1185">Reference proteome</keyword>
<dbReference type="Gene3D" id="3.40.50.720">
    <property type="entry name" value="NAD(P)-binding Rossmann-like Domain"/>
    <property type="match status" value="1"/>
</dbReference>
<gene>
    <name evidence="2" type="ORF">NT2_02_05690</name>
</gene>
<dbReference type="SUPFAM" id="SSF51735">
    <property type="entry name" value="NAD(P)-binding Rossmann-fold domains"/>
    <property type="match status" value="1"/>
</dbReference>
<dbReference type="KEGG" id="ntd:EGO55_02390"/>
<sequence>MLLKDKVVVVSGVGPGMGQSIARIAAKEGAKVILAARNKEFLDQVASDIIAEGGQAVAVACDISDAKQCEALAKAAADAYTGRIDGLVNSAFYHGDWSGVENANEEDWAKIFDVNALGTLRMTKACIPYLKNGGAVVNVSTMATVKPYGADFGMEMGYAVAKGGVNVLTKYMATDLGKYGIRVNTCRMGWIHGAPVEGFIAGEVAQGKNRDDVVGFITKDIPIGKIPPEADCARAVLMMISDYSAVVSGAALDVNGGHWMAP</sequence>
<accession>U2YJ98</accession>
<dbReference type="AlphaFoldDB" id="U2YJ98"/>
<dbReference type="InterPro" id="IPR036291">
    <property type="entry name" value="NAD(P)-bd_dom_sf"/>
</dbReference>
<name>U2YJ98_9SPHN</name>
<proteinExistence type="inferred from homology"/>
<organism evidence="2 3">
    <name type="scientific">Caenibius tardaugens NBRC 16725</name>
    <dbReference type="NCBI Taxonomy" id="1219035"/>
    <lineage>
        <taxon>Bacteria</taxon>
        <taxon>Pseudomonadati</taxon>
        <taxon>Pseudomonadota</taxon>
        <taxon>Alphaproteobacteria</taxon>
        <taxon>Sphingomonadales</taxon>
        <taxon>Erythrobacteraceae</taxon>
        <taxon>Caenibius</taxon>
    </lineage>
</organism>
<evidence type="ECO:0000313" key="3">
    <source>
        <dbReference type="Proteomes" id="UP000016568"/>
    </source>
</evidence>
<dbReference type="CDD" id="cd05233">
    <property type="entry name" value="SDR_c"/>
    <property type="match status" value="1"/>
</dbReference>
<reference evidence="2 3" key="1">
    <citation type="submission" date="2013-09" db="EMBL/GenBank/DDBJ databases">
        <title>Whole genome shotgun sequence of Novosphingobium tardaugens NBRC 16725.</title>
        <authorList>
            <person name="Isaki S."/>
            <person name="Hosoyama A."/>
            <person name="Tsuchikane K."/>
            <person name="Katsumata H."/>
            <person name="Ando Y."/>
            <person name="Yamazaki S."/>
            <person name="Fujita N."/>
        </authorList>
    </citation>
    <scope>NUCLEOTIDE SEQUENCE [LARGE SCALE GENOMIC DNA]</scope>
    <source>
        <strain evidence="2 3">NBRC 16725</strain>
    </source>
</reference>
<dbReference type="PRINTS" id="PR00081">
    <property type="entry name" value="GDHRDH"/>
</dbReference>
<dbReference type="Proteomes" id="UP000016568">
    <property type="component" value="Unassembled WGS sequence"/>
</dbReference>
<comment type="caution">
    <text evidence="2">The sequence shown here is derived from an EMBL/GenBank/DDBJ whole genome shotgun (WGS) entry which is preliminary data.</text>
</comment>
<dbReference type="OrthoDB" id="9780084at2"/>
<dbReference type="RefSeq" id="WP_021689392.1">
    <property type="nucleotide sequence ID" value="NZ_BASZ01000002.1"/>
</dbReference>
<dbReference type="NCBIfam" id="NF005909">
    <property type="entry name" value="PRK07890.1"/>
    <property type="match status" value="1"/>
</dbReference>
<dbReference type="GO" id="GO:0016616">
    <property type="term" value="F:oxidoreductase activity, acting on the CH-OH group of donors, NAD or NADP as acceptor"/>
    <property type="evidence" value="ECO:0007669"/>
    <property type="project" value="TreeGrafter"/>
</dbReference>
<dbReference type="PRINTS" id="PR00080">
    <property type="entry name" value="SDRFAMILY"/>
</dbReference>
<dbReference type="EMBL" id="BASZ01000002">
    <property type="protein sequence ID" value="GAD48485.1"/>
    <property type="molecule type" value="Genomic_DNA"/>
</dbReference>
<dbReference type="PANTHER" id="PTHR42760">
    <property type="entry name" value="SHORT-CHAIN DEHYDROGENASES/REDUCTASES FAMILY MEMBER"/>
    <property type="match status" value="1"/>
</dbReference>
<dbReference type="PANTHER" id="PTHR42760:SF40">
    <property type="entry name" value="3-OXOACYL-[ACYL-CARRIER-PROTEIN] REDUCTASE, CHLOROPLASTIC"/>
    <property type="match status" value="1"/>
</dbReference>
<dbReference type="InterPro" id="IPR002347">
    <property type="entry name" value="SDR_fam"/>
</dbReference>
<protein>
    <submittedName>
        <fullName evidence="2">Putative oxidoreductase</fullName>
    </submittedName>
</protein>
<dbReference type="GO" id="GO:0030497">
    <property type="term" value="P:fatty acid elongation"/>
    <property type="evidence" value="ECO:0007669"/>
    <property type="project" value="TreeGrafter"/>
</dbReference>
<evidence type="ECO:0000313" key="2">
    <source>
        <dbReference type="EMBL" id="GAD48485.1"/>
    </source>
</evidence>
<evidence type="ECO:0000256" key="1">
    <source>
        <dbReference type="ARBA" id="ARBA00006484"/>
    </source>
</evidence>